<evidence type="ECO:0000313" key="3">
    <source>
        <dbReference type="Proteomes" id="UP001500124"/>
    </source>
</evidence>
<dbReference type="PANTHER" id="PTHR33993:SF10">
    <property type="entry name" value="CONSERVED PROTEIN"/>
    <property type="match status" value="1"/>
</dbReference>
<sequence>MLTTRFVDGAPSWIDVGAPDLDGVRAFYGALFGWEFRPAGPEGGDYGFFRLDGRTVAGGARIRPDQGPPSWTVYFRTPDARASAVAAEQAHGGVLLRPVDVMDEGRMALLADRAGVRFGLWQPGRTEGLEVTGAPGALCWAELYTPDIAAAAAFYHRVLGLETAAASFPDGTYTLVNPAEGGEDAAFGGFVPLAEDPTEAAAGAYWMPYFAVPDVDAVTGRAAELGGTVRLPATDIADVGRVARLADPCGARFAVLRPAPRRRG</sequence>
<evidence type="ECO:0000313" key="2">
    <source>
        <dbReference type="EMBL" id="GAA5049390.1"/>
    </source>
</evidence>
<evidence type="ECO:0000259" key="1">
    <source>
        <dbReference type="PROSITE" id="PS51819"/>
    </source>
</evidence>
<organism evidence="2 3">
    <name type="scientific">Streptomyces similanensis</name>
    <dbReference type="NCBI Taxonomy" id="1274988"/>
    <lineage>
        <taxon>Bacteria</taxon>
        <taxon>Bacillati</taxon>
        <taxon>Actinomycetota</taxon>
        <taxon>Actinomycetes</taxon>
        <taxon>Kitasatosporales</taxon>
        <taxon>Streptomycetaceae</taxon>
        <taxon>Streptomyces</taxon>
    </lineage>
</organism>
<gene>
    <name evidence="2" type="ORF">GCM10023336_16390</name>
</gene>
<dbReference type="RefSeq" id="WP_345667629.1">
    <property type="nucleotide sequence ID" value="NZ_BAABKC010000020.1"/>
</dbReference>
<comment type="caution">
    <text evidence="2">The sequence shown here is derived from an EMBL/GenBank/DDBJ whole genome shotgun (WGS) entry which is preliminary data.</text>
</comment>
<proteinExistence type="predicted"/>
<feature type="domain" description="VOC" evidence="1">
    <location>
        <begin position="137"/>
        <end position="258"/>
    </location>
</feature>
<feature type="domain" description="VOC" evidence="1">
    <location>
        <begin position="10"/>
        <end position="123"/>
    </location>
</feature>
<dbReference type="InterPro" id="IPR037523">
    <property type="entry name" value="VOC_core"/>
</dbReference>
<dbReference type="SUPFAM" id="SSF54593">
    <property type="entry name" value="Glyoxalase/Bleomycin resistance protein/Dihydroxybiphenyl dioxygenase"/>
    <property type="match status" value="2"/>
</dbReference>
<dbReference type="Pfam" id="PF00903">
    <property type="entry name" value="Glyoxalase"/>
    <property type="match status" value="1"/>
</dbReference>
<dbReference type="EMBL" id="BAABKC010000020">
    <property type="protein sequence ID" value="GAA5049390.1"/>
    <property type="molecule type" value="Genomic_DNA"/>
</dbReference>
<protein>
    <submittedName>
        <fullName evidence="2">VOC family protein</fullName>
    </submittedName>
</protein>
<reference evidence="3" key="1">
    <citation type="journal article" date="2019" name="Int. J. Syst. Evol. Microbiol.">
        <title>The Global Catalogue of Microorganisms (GCM) 10K type strain sequencing project: providing services to taxonomists for standard genome sequencing and annotation.</title>
        <authorList>
            <consortium name="The Broad Institute Genomics Platform"/>
            <consortium name="The Broad Institute Genome Sequencing Center for Infectious Disease"/>
            <person name="Wu L."/>
            <person name="Ma J."/>
        </authorList>
    </citation>
    <scope>NUCLEOTIDE SEQUENCE [LARGE SCALE GENOMIC DNA]</scope>
    <source>
        <strain evidence="3">JCM 18410</strain>
    </source>
</reference>
<dbReference type="InterPro" id="IPR029068">
    <property type="entry name" value="Glyas_Bleomycin-R_OHBP_Dase"/>
</dbReference>
<dbReference type="InterPro" id="IPR004360">
    <property type="entry name" value="Glyas_Fos-R_dOase_dom"/>
</dbReference>
<dbReference type="Proteomes" id="UP001500124">
    <property type="component" value="Unassembled WGS sequence"/>
</dbReference>
<dbReference type="CDD" id="cd07247">
    <property type="entry name" value="SgaA_N_like"/>
    <property type="match status" value="2"/>
</dbReference>
<dbReference type="InterPro" id="IPR052164">
    <property type="entry name" value="Anthracycline_SecMetBiosynth"/>
</dbReference>
<dbReference type="PANTHER" id="PTHR33993">
    <property type="entry name" value="GLYOXALASE-RELATED"/>
    <property type="match status" value="1"/>
</dbReference>
<dbReference type="PROSITE" id="PS51819">
    <property type="entry name" value="VOC"/>
    <property type="match status" value="2"/>
</dbReference>
<name>A0ABP9K4P6_9ACTN</name>
<dbReference type="Gene3D" id="3.10.180.10">
    <property type="entry name" value="2,3-Dihydroxybiphenyl 1,2-Dioxygenase, domain 1"/>
    <property type="match status" value="2"/>
</dbReference>
<accession>A0ABP9K4P6</accession>
<keyword evidence="3" id="KW-1185">Reference proteome</keyword>